<dbReference type="PANTHER" id="PTHR43284:SF1">
    <property type="entry name" value="ASPARAGINE SYNTHETASE"/>
    <property type="match status" value="1"/>
</dbReference>
<comment type="similarity">
    <text evidence="2">Belongs to the asparagine synthetase family.</text>
</comment>
<dbReference type="InterPro" id="IPR001962">
    <property type="entry name" value="Asn_synthase"/>
</dbReference>
<dbReference type="Gene3D" id="3.60.20.10">
    <property type="entry name" value="Glutamine Phosphoribosylpyrophosphate, subunit 1, domain 1"/>
    <property type="match status" value="1"/>
</dbReference>
<gene>
    <name evidence="9" type="ORF">KUL25_21160</name>
</gene>
<dbReference type="EC" id="6.3.5.4" evidence="3"/>
<dbReference type="InterPro" id="IPR014729">
    <property type="entry name" value="Rossmann-like_a/b/a_fold"/>
</dbReference>
<dbReference type="GO" id="GO:0005524">
    <property type="term" value="F:ATP binding"/>
    <property type="evidence" value="ECO:0007669"/>
    <property type="project" value="UniProtKB-KW"/>
</dbReference>
<dbReference type="EMBL" id="CP078073">
    <property type="protein sequence ID" value="QXL87874.1"/>
    <property type="molecule type" value="Genomic_DNA"/>
</dbReference>
<accession>A0A975TWC0</accession>
<evidence type="ECO:0000313" key="10">
    <source>
        <dbReference type="Proteomes" id="UP000693972"/>
    </source>
</evidence>
<dbReference type="SUPFAM" id="SSF56235">
    <property type="entry name" value="N-terminal nucleophile aminohydrolases (Ntn hydrolases)"/>
    <property type="match status" value="1"/>
</dbReference>
<reference evidence="9 10" key="1">
    <citation type="submission" date="2021-07" db="EMBL/GenBank/DDBJ databases">
        <title>Karlodiniumbacter phycospheric gen. nov., sp. nov., a phycosphere bacterium isolated from karlodinium veneficum.</title>
        <authorList>
            <person name="Peng Y."/>
            <person name="Jiang L."/>
            <person name="Lee J."/>
        </authorList>
    </citation>
    <scope>NUCLEOTIDE SEQUENCE</scope>
    <source>
        <strain evidence="9 10">N5</strain>
    </source>
</reference>
<dbReference type="GO" id="GO:0004066">
    <property type="term" value="F:asparagine synthase (glutamine-hydrolyzing) activity"/>
    <property type="evidence" value="ECO:0007669"/>
    <property type="project" value="UniProtKB-EC"/>
</dbReference>
<evidence type="ECO:0000256" key="2">
    <source>
        <dbReference type="ARBA" id="ARBA00005752"/>
    </source>
</evidence>
<comment type="catalytic activity">
    <reaction evidence="6">
        <text>L-aspartate + L-glutamine + ATP + H2O = L-asparagine + L-glutamate + AMP + diphosphate + H(+)</text>
        <dbReference type="Rhea" id="RHEA:12228"/>
        <dbReference type="ChEBI" id="CHEBI:15377"/>
        <dbReference type="ChEBI" id="CHEBI:15378"/>
        <dbReference type="ChEBI" id="CHEBI:29985"/>
        <dbReference type="ChEBI" id="CHEBI:29991"/>
        <dbReference type="ChEBI" id="CHEBI:30616"/>
        <dbReference type="ChEBI" id="CHEBI:33019"/>
        <dbReference type="ChEBI" id="CHEBI:58048"/>
        <dbReference type="ChEBI" id="CHEBI:58359"/>
        <dbReference type="ChEBI" id="CHEBI:456215"/>
        <dbReference type="EC" id="6.3.5.4"/>
    </reaction>
</comment>
<dbReference type="RefSeq" id="WP_257894721.1">
    <property type="nucleotide sequence ID" value="NZ_JAIMBW010000001.1"/>
</dbReference>
<evidence type="ECO:0000256" key="4">
    <source>
        <dbReference type="ARBA" id="ARBA00022741"/>
    </source>
</evidence>
<dbReference type="Gene3D" id="3.40.50.620">
    <property type="entry name" value="HUPs"/>
    <property type="match status" value="1"/>
</dbReference>
<keyword evidence="10" id="KW-1185">Reference proteome</keyword>
<feature type="domain" description="Glutamine amidotransferase type-2" evidence="8">
    <location>
        <begin position="2"/>
        <end position="213"/>
    </location>
</feature>
<keyword evidence="5 7" id="KW-0067">ATP-binding</keyword>
<evidence type="ECO:0000256" key="6">
    <source>
        <dbReference type="ARBA" id="ARBA00048741"/>
    </source>
</evidence>
<dbReference type="PANTHER" id="PTHR43284">
    <property type="entry name" value="ASPARAGINE SYNTHETASE (GLUTAMINE-HYDROLYZING)"/>
    <property type="match status" value="1"/>
</dbReference>
<dbReference type="Proteomes" id="UP000693972">
    <property type="component" value="Unassembled WGS sequence"/>
</dbReference>
<evidence type="ECO:0000313" key="9">
    <source>
        <dbReference type="EMBL" id="QXL87874.1"/>
    </source>
</evidence>
<evidence type="ECO:0000256" key="3">
    <source>
        <dbReference type="ARBA" id="ARBA00012737"/>
    </source>
</evidence>
<dbReference type="PROSITE" id="PS51278">
    <property type="entry name" value="GATASE_TYPE_2"/>
    <property type="match status" value="1"/>
</dbReference>
<dbReference type="SUPFAM" id="SSF52402">
    <property type="entry name" value="Adenine nucleotide alpha hydrolases-like"/>
    <property type="match status" value="1"/>
</dbReference>
<organism evidence="9">
    <name type="scientific">Gymnodinialimonas phycosphaerae</name>
    <dbReference type="NCBI Taxonomy" id="2841589"/>
    <lineage>
        <taxon>Bacteria</taxon>
        <taxon>Pseudomonadati</taxon>
        <taxon>Pseudomonadota</taxon>
        <taxon>Alphaproteobacteria</taxon>
        <taxon>Rhodobacterales</taxon>
        <taxon>Paracoccaceae</taxon>
        <taxon>Gymnodinialimonas</taxon>
    </lineage>
</organism>
<dbReference type="Pfam" id="PF13537">
    <property type="entry name" value="GATase_7"/>
    <property type="match status" value="1"/>
</dbReference>
<feature type="binding site" evidence="7">
    <location>
        <position position="100"/>
    </location>
    <ligand>
        <name>L-glutamine</name>
        <dbReference type="ChEBI" id="CHEBI:58359"/>
    </ligand>
</feature>
<name>A0A975TWC0_9RHOB</name>
<dbReference type="Pfam" id="PF00733">
    <property type="entry name" value="Asn_synthase"/>
    <property type="match status" value="1"/>
</dbReference>
<dbReference type="GO" id="GO:0006529">
    <property type="term" value="P:asparagine biosynthetic process"/>
    <property type="evidence" value="ECO:0007669"/>
    <property type="project" value="InterPro"/>
</dbReference>
<dbReference type="PIRSF" id="PIRSF001589">
    <property type="entry name" value="Asn_synthetase_glu-h"/>
    <property type="match status" value="1"/>
</dbReference>
<keyword evidence="4 7" id="KW-0547">Nucleotide-binding</keyword>
<protein>
    <recommendedName>
        <fullName evidence="3">asparagine synthase (glutamine-hydrolyzing)</fullName>
        <ecNumber evidence="3">6.3.5.4</ecNumber>
    </recommendedName>
</protein>
<dbReference type="InterPro" id="IPR051786">
    <property type="entry name" value="ASN_synthetase/amidase"/>
</dbReference>
<evidence type="ECO:0000256" key="7">
    <source>
        <dbReference type="PIRSR" id="PIRSR001589-2"/>
    </source>
</evidence>
<dbReference type="EMBL" id="JAIMBW010000001">
    <property type="protein sequence ID" value="MBY4895279.1"/>
    <property type="molecule type" value="Genomic_DNA"/>
</dbReference>
<dbReference type="InterPro" id="IPR006426">
    <property type="entry name" value="Asn_synth_AEB"/>
</dbReference>
<sequence>MSGIAAVFERNGTGAGPAIIEGIADALKPHGPEWSRTLVSGPAAFAYAHLTNTPQARADAQPLHHAPSDTVFLFDGRLDNREDLAKRLGMGAQEAGTLPDSAIAQACWLRWGQEALGHWVGDFAVLHWDARNRQITAAVDPFGRRCLSYHLTDTRLVIASMPKGVLAHPDIRRVVDRRKLAEAVGRMFVVQDETLFEGISRVPAGTILTVGPTKTQRDRFYDIEARIKPIRYRSDAEYVEAASELLSQSVQARLRSGGPVGSFLSGGLDSSSAAVEAAGQLMAAGKTLETFTSIPEAAWDGRLEAHVYGNETPFVEAIAARQPGITLNYVDCAGLKLSYGSGDYFRCSDTLFPAYNNAHWYAAIGQAAKAKGVTALLDGTFGNMTFSRRGDDLFIEQLMSGRLVHFAREFRARRKGSVPRSAKAIARHLANWAVLSRTPRVIRKARQRALGLRSADLLQSVVTSDVLDQFGSVARWEKRIGRTLGGPYQSSKDKWLVLLKHHQSALTGEMNQGFAAMHGIELRDPFADRRLVEWSLGVPADQFTRNGQTRWLITRMMANRLPDQVLYKDRYIGRQAPDWHLKFTRELDDVRAAVERAARHPLLSEMFDYPDLRSALDTWPGQTPITDGGGTFDGRALPLVHQAINFVEEQERR</sequence>
<dbReference type="InterPro" id="IPR017932">
    <property type="entry name" value="GATase_2_dom"/>
</dbReference>
<comment type="pathway">
    <text evidence="1">Amino-acid biosynthesis; L-asparagine biosynthesis; L-asparagine from L-aspartate (L-Gln route): step 1/1.</text>
</comment>
<dbReference type="AlphaFoldDB" id="A0A975TWC0"/>
<evidence type="ECO:0000259" key="8">
    <source>
        <dbReference type="PROSITE" id="PS51278"/>
    </source>
</evidence>
<proteinExistence type="inferred from homology"/>
<dbReference type="InterPro" id="IPR029055">
    <property type="entry name" value="Ntn_hydrolases_N"/>
</dbReference>
<evidence type="ECO:0000256" key="5">
    <source>
        <dbReference type="ARBA" id="ARBA00022840"/>
    </source>
</evidence>
<evidence type="ECO:0000256" key="1">
    <source>
        <dbReference type="ARBA" id="ARBA00005187"/>
    </source>
</evidence>